<reference evidence="3" key="1">
    <citation type="submission" date="2024-04" db="EMBL/GenBank/DDBJ databases">
        <title>Salinicola lusitanus LLJ914,a marine bacterium isolated from the Okinawa Trough.</title>
        <authorList>
            <person name="Li J."/>
        </authorList>
    </citation>
    <scope>NUCLEOTIDE SEQUENCE [LARGE SCALE GENOMIC DNA]</scope>
</reference>
<sequence length="115" mass="12697">MRERRVRGRAAGADCLGTHSHSVERSARHGGPRGAPRQESGQKHGPCTEEPGHYRLYPPELSSGFMFFGSDSGGMDSRRGATVLTRPRELGFGKSLFVEVMLFVFDEAFGIFGYF</sequence>
<evidence type="ECO:0000256" key="1">
    <source>
        <dbReference type="SAM" id="MobiDB-lite"/>
    </source>
</evidence>
<comment type="caution">
    <text evidence="2">The sequence shown here is derived from an EMBL/GenBank/DDBJ whole genome shotgun (WGS) entry which is preliminary data.</text>
</comment>
<evidence type="ECO:0000313" key="3">
    <source>
        <dbReference type="Proteomes" id="UP001460270"/>
    </source>
</evidence>
<keyword evidence="3" id="KW-1185">Reference proteome</keyword>
<accession>A0AAW0MRY5</accession>
<evidence type="ECO:0000313" key="2">
    <source>
        <dbReference type="EMBL" id="KAK7883958.1"/>
    </source>
</evidence>
<feature type="compositionally biased region" description="Basic and acidic residues" evidence="1">
    <location>
        <begin position="40"/>
        <end position="53"/>
    </location>
</feature>
<proteinExistence type="predicted"/>
<dbReference type="Proteomes" id="UP001460270">
    <property type="component" value="Unassembled WGS sequence"/>
</dbReference>
<gene>
    <name evidence="2" type="ORF">WMY93_027081</name>
</gene>
<name>A0AAW0MRY5_9GOBI</name>
<feature type="region of interest" description="Disordered" evidence="1">
    <location>
        <begin position="1"/>
        <end position="53"/>
    </location>
</feature>
<organism evidence="2 3">
    <name type="scientific">Mugilogobius chulae</name>
    <name type="common">yellowstripe goby</name>
    <dbReference type="NCBI Taxonomy" id="88201"/>
    <lineage>
        <taxon>Eukaryota</taxon>
        <taxon>Metazoa</taxon>
        <taxon>Chordata</taxon>
        <taxon>Craniata</taxon>
        <taxon>Vertebrata</taxon>
        <taxon>Euteleostomi</taxon>
        <taxon>Actinopterygii</taxon>
        <taxon>Neopterygii</taxon>
        <taxon>Teleostei</taxon>
        <taxon>Neoteleostei</taxon>
        <taxon>Acanthomorphata</taxon>
        <taxon>Gobiaria</taxon>
        <taxon>Gobiiformes</taxon>
        <taxon>Gobioidei</taxon>
        <taxon>Gobiidae</taxon>
        <taxon>Gobionellinae</taxon>
        <taxon>Mugilogobius</taxon>
    </lineage>
</organism>
<protein>
    <submittedName>
        <fullName evidence="2">Uncharacterized protein</fullName>
    </submittedName>
</protein>
<dbReference type="AlphaFoldDB" id="A0AAW0MRY5"/>
<dbReference type="EMBL" id="JBBPFD010000020">
    <property type="protein sequence ID" value="KAK7883958.1"/>
    <property type="molecule type" value="Genomic_DNA"/>
</dbReference>